<sequence length="337" mass="39141">MVYGFEVEDDCALPSASLYYDLEPLRNYDIFDEFCIPINEQFSKYDWFPKICKNLSSYLPNRNINSLDMEKDHCIDLSYSLHDTVIKKVEQDEKEYKRIISSLEDVWKKTIATTSKKKCPPETFNLSIEDMKIRIKIYNYLNAYKKFSQAFGKSNDPCKTTYCGVIDDASKLYKGIHSNCSKQKSEQICPQIFRDFLNKDPITLTFSLKCKQGDELDRFTQEHGIITGRQKDAEDRSVLISRIDTEEKSLPPPDVVYGLEEPNNGFLVAFPICAIPLIFFILHRYTPFGSMISKQIGKLKGIGTKLDERKPKIVLDNFQYEELDTDKSIYNLEYHSM</sequence>
<feature type="transmembrane region" description="Helical" evidence="1">
    <location>
        <begin position="266"/>
        <end position="285"/>
    </location>
</feature>
<protein>
    <submittedName>
        <fullName evidence="2">Plasmodium vivax Vir protein, putative</fullName>
    </submittedName>
</protein>
<dbReference type="Pfam" id="PF05795">
    <property type="entry name" value="Plasmodium_Vir"/>
    <property type="match status" value="1"/>
</dbReference>
<keyword evidence="1" id="KW-0812">Transmembrane</keyword>
<name>A0A1C3KEW5_PLAOA</name>
<proteinExistence type="predicted"/>
<keyword evidence="1" id="KW-0472">Membrane</keyword>
<dbReference type="AlphaFoldDB" id="A0A1C3KEW5"/>
<dbReference type="Proteomes" id="UP000243200">
    <property type="component" value="Unassembled WGS sequence"/>
</dbReference>
<evidence type="ECO:0000313" key="3">
    <source>
        <dbReference type="Proteomes" id="UP000243200"/>
    </source>
</evidence>
<organism evidence="2 3">
    <name type="scientific">Plasmodium ovale</name>
    <name type="common">malaria parasite P. ovale</name>
    <dbReference type="NCBI Taxonomy" id="36330"/>
    <lineage>
        <taxon>Eukaryota</taxon>
        <taxon>Sar</taxon>
        <taxon>Alveolata</taxon>
        <taxon>Apicomplexa</taxon>
        <taxon>Aconoidasida</taxon>
        <taxon>Haemosporida</taxon>
        <taxon>Plasmodiidae</taxon>
        <taxon>Plasmodium</taxon>
        <taxon>Plasmodium (Plasmodium)</taxon>
    </lineage>
</organism>
<keyword evidence="1" id="KW-1133">Transmembrane helix</keyword>
<accession>A0A1C3KEW5</accession>
<dbReference type="EMBL" id="FLRJ01000029">
    <property type="protein sequence ID" value="SBT72166.1"/>
    <property type="molecule type" value="Genomic_DNA"/>
</dbReference>
<dbReference type="VEuPathDB" id="PlasmoDB:POWCR01_000013000"/>
<evidence type="ECO:0000313" key="2">
    <source>
        <dbReference type="EMBL" id="SBT72166.1"/>
    </source>
</evidence>
<reference evidence="2 3" key="1">
    <citation type="submission" date="2016-06" db="EMBL/GenBank/DDBJ databases">
        <authorList>
            <consortium name="Pathogen Informatics"/>
        </authorList>
    </citation>
    <scope>NUCLEOTIDE SEQUENCE [LARGE SCALE GENOMIC DNA]</scope>
</reference>
<gene>
    <name evidence="2" type="primary">PowCR01_000013000</name>
    <name evidence="2" type="ORF">POWCR01_000013000</name>
</gene>
<dbReference type="InterPro" id="IPR008780">
    <property type="entry name" value="Plasmodium_Vir"/>
</dbReference>
<evidence type="ECO:0000256" key="1">
    <source>
        <dbReference type="SAM" id="Phobius"/>
    </source>
</evidence>